<dbReference type="GO" id="GO:0005524">
    <property type="term" value="F:ATP binding"/>
    <property type="evidence" value="ECO:0007669"/>
    <property type="project" value="UniProtKB-UniRule"/>
</dbReference>
<dbReference type="SUPFAM" id="SSF48452">
    <property type="entry name" value="TPR-like"/>
    <property type="match status" value="2"/>
</dbReference>
<keyword evidence="4 5" id="KW-0067">ATP-binding</keyword>
<dbReference type="AlphaFoldDB" id="A0A1Y5QA80"/>
<dbReference type="Pfam" id="PF13424">
    <property type="entry name" value="TPR_12"/>
    <property type="match status" value="1"/>
</dbReference>
<keyword evidence="7" id="KW-0812">Transmembrane</keyword>
<evidence type="ECO:0000256" key="5">
    <source>
        <dbReference type="PROSITE-ProRule" id="PRU10141"/>
    </source>
</evidence>
<dbReference type="SMART" id="SM00220">
    <property type="entry name" value="S_TKc"/>
    <property type="match status" value="1"/>
</dbReference>
<dbReference type="Gene3D" id="1.25.40.10">
    <property type="entry name" value="Tetratricopeptide repeat domain"/>
    <property type="match status" value="3"/>
</dbReference>
<accession>A0A1Y5QA80</accession>
<feature type="region of interest" description="Disordered" evidence="6">
    <location>
        <begin position="67"/>
        <end position="88"/>
    </location>
</feature>
<keyword evidence="2 5" id="KW-0547">Nucleotide-binding</keyword>
<feature type="transmembrane region" description="Helical" evidence="7">
    <location>
        <begin position="392"/>
        <end position="416"/>
    </location>
</feature>
<dbReference type="InterPro" id="IPR008271">
    <property type="entry name" value="Ser/Thr_kinase_AS"/>
</dbReference>
<dbReference type="PANTHER" id="PTHR43289">
    <property type="entry name" value="MITOGEN-ACTIVATED PROTEIN KINASE KINASE KINASE 20-RELATED"/>
    <property type="match status" value="1"/>
</dbReference>
<dbReference type="Gene3D" id="3.30.200.20">
    <property type="entry name" value="Phosphorylase Kinase, domain 1"/>
    <property type="match status" value="1"/>
</dbReference>
<gene>
    <name evidence="9" type="ORF">STPYR_11914</name>
</gene>
<keyword evidence="7" id="KW-0472">Membrane</keyword>
<dbReference type="Pfam" id="PF00069">
    <property type="entry name" value="Pkinase"/>
    <property type="match status" value="1"/>
</dbReference>
<evidence type="ECO:0000256" key="7">
    <source>
        <dbReference type="SAM" id="Phobius"/>
    </source>
</evidence>
<dbReference type="InterPro" id="IPR011990">
    <property type="entry name" value="TPR-like_helical_dom_sf"/>
</dbReference>
<organism evidence="9">
    <name type="scientific">uncultured Stenotrophomonas sp</name>
    <dbReference type="NCBI Taxonomy" id="165438"/>
    <lineage>
        <taxon>Bacteria</taxon>
        <taxon>Pseudomonadati</taxon>
        <taxon>Pseudomonadota</taxon>
        <taxon>Gammaproteobacteria</taxon>
        <taxon>Lysobacterales</taxon>
        <taxon>Lysobacteraceae</taxon>
        <taxon>Stenotrophomonas</taxon>
        <taxon>environmental samples</taxon>
    </lineage>
</organism>
<evidence type="ECO:0000256" key="1">
    <source>
        <dbReference type="ARBA" id="ARBA00022679"/>
    </source>
</evidence>
<keyword evidence="1" id="KW-0808">Transferase</keyword>
<dbReference type="PANTHER" id="PTHR43289:SF34">
    <property type="entry name" value="SERINE_THREONINE-PROTEIN KINASE YBDM-RELATED"/>
    <property type="match status" value="1"/>
</dbReference>
<evidence type="ECO:0000256" key="6">
    <source>
        <dbReference type="SAM" id="MobiDB-lite"/>
    </source>
</evidence>
<dbReference type="PROSITE" id="PS00108">
    <property type="entry name" value="PROTEIN_KINASE_ST"/>
    <property type="match status" value="1"/>
</dbReference>
<protein>
    <submittedName>
        <fullName evidence="9">Serine/threonine protein kinase</fullName>
    </submittedName>
</protein>
<dbReference type="Pfam" id="PF13374">
    <property type="entry name" value="TPR_10"/>
    <property type="match status" value="2"/>
</dbReference>
<evidence type="ECO:0000256" key="4">
    <source>
        <dbReference type="ARBA" id="ARBA00022840"/>
    </source>
</evidence>
<keyword evidence="7" id="KW-1133">Transmembrane helix</keyword>
<feature type="domain" description="Protein kinase" evidence="8">
    <location>
        <begin position="93"/>
        <end position="368"/>
    </location>
</feature>
<keyword evidence="3 9" id="KW-0418">Kinase</keyword>
<dbReference type="PROSITE" id="PS00107">
    <property type="entry name" value="PROTEIN_KINASE_ATP"/>
    <property type="match status" value="1"/>
</dbReference>
<evidence type="ECO:0000256" key="2">
    <source>
        <dbReference type="ARBA" id="ARBA00022741"/>
    </source>
</evidence>
<dbReference type="CDD" id="cd14014">
    <property type="entry name" value="STKc_PknB_like"/>
    <property type="match status" value="1"/>
</dbReference>
<proteinExistence type="predicted"/>
<dbReference type="SUPFAM" id="SSF56112">
    <property type="entry name" value="Protein kinase-like (PK-like)"/>
    <property type="match status" value="1"/>
</dbReference>
<dbReference type="InterPro" id="IPR000719">
    <property type="entry name" value="Prot_kinase_dom"/>
</dbReference>
<sequence length="961" mass="105094">MREGQGDGDPAGHYHRVKRIVMQALDLRGAARAELIARETGDDAVLAAEVHALLAGMEAEQTLRISLPPGIDAPDPGQDLSGQEASADTTREYRLLRRLGAGGMGVVYLAERSDGGFVQTVALKLLNPVAEASPELRERFTRERALLARLDHPGIARLLDGGILADGRPFLAMEYVEGEQMDTFAARLPLDERIALFVKVCEAVAEAHRCLVIHRDLKPANILVDARGQPRLLDFGIARLIDEDSAAASDTRTGQHALTLAYASPEQLACQPLTTATDVYSLGAVLYQLVCGQAPFADHDNPAGLYQAIIHTDVTPPSRRLPREHAAPARNRQVPADIDAIVLKALRKEPEQRYASVAALADDLRLYLGRHPVSARAGEHGYRARRFLRRNAWPLAAAALVTLSVLGGLLAAVLALREARQQQALAEQRGHDLQRLADFQQATLESVDIDAMGHAMTDTQQRKVLDVLERQAPGQPLEVRLRQAFAQVGAPSIARDALDQQVVSHALSRLDRDFADAPLLAADMRQSLARVLIAIGHYPHAAQELQRVLQVREAALPATDARMASARIDLGQALLQQGELAPSAEAFERALAATRALPALDPLRRAAEAGAARVQAARGDLQGALAKQRALRAAWMAALPAEDETLLLLRGDYARTLDEMGQRDEGSAEMGELLPLYRAHFGPESNRTLAAMDTLAELQFAYAYYEQSAALARQVAQVRERRLGAEHPDTLKAWGTAATSLVRLADSPQGYAEAETLLDHLLQAQGRILGIEHPATRQFVVDKIRLLSKQDRKTEAIALQRRHLADCLRLLGPEHRETLFAQGGLASMLSDQPGGLDEARALVQATLEPMRRQLGSEHPLVTATLDLLGRIERNAGHWQASRDAHAQALEIRARTRGMLDGHTLESATRLYIALFKLHDEAGMRDIRSRFLDPLLKLDPATLNASKRSHRESILLALEGRW</sequence>
<reference evidence="9" key="1">
    <citation type="submission" date="2016-03" db="EMBL/GenBank/DDBJ databases">
        <authorList>
            <person name="Ploux O."/>
        </authorList>
    </citation>
    <scope>NUCLEOTIDE SEQUENCE</scope>
    <source>
        <strain evidence="9">UC10</strain>
    </source>
</reference>
<dbReference type="InterPro" id="IPR017441">
    <property type="entry name" value="Protein_kinase_ATP_BS"/>
</dbReference>
<dbReference type="Gene3D" id="1.10.510.10">
    <property type="entry name" value="Transferase(Phosphotransferase) domain 1"/>
    <property type="match status" value="1"/>
</dbReference>
<dbReference type="GO" id="GO:0004674">
    <property type="term" value="F:protein serine/threonine kinase activity"/>
    <property type="evidence" value="ECO:0007669"/>
    <property type="project" value="UniProtKB-KW"/>
</dbReference>
<dbReference type="EMBL" id="FLTS01000001">
    <property type="protein sequence ID" value="SBV36984.1"/>
    <property type="molecule type" value="Genomic_DNA"/>
</dbReference>
<evidence type="ECO:0000256" key="3">
    <source>
        <dbReference type="ARBA" id="ARBA00022777"/>
    </source>
</evidence>
<name>A0A1Y5QA80_9GAMM</name>
<evidence type="ECO:0000313" key="9">
    <source>
        <dbReference type="EMBL" id="SBV36984.1"/>
    </source>
</evidence>
<dbReference type="PROSITE" id="PS50011">
    <property type="entry name" value="PROTEIN_KINASE_DOM"/>
    <property type="match status" value="1"/>
</dbReference>
<keyword evidence="9" id="KW-0723">Serine/threonine-protein kinase</keyword>
<feature type="binding site" evidence="5">
    <location>
        <position position="124"/>
    </location>
    <ligand>
        <name>ATP</name>
        <dbReference type="ChEBI" id="CHEBI:30616"/>
    </ligand>
</feature>
<dbReference type="InterPro" id="IPR011009">
    <property type="entry name" value="Kinase-like_dom_sf"/>
</dbReference>
<evidence type="ECO:0000259" key="8">
    <source>
        <dbReference type="PROSITE" id="PS50011"/>
    </source>
</evidence>